<evidence type="ECO:0000313" key="3">
    <source>
        <dbReference type="Proteomes" id="UP000291124"/>
    </source>
</evidence>
<proteinExistence type="predicted"/>
<protein>
    <submittedName>
        <fullName evidence="2">SseB family protein</fullName>
    </submittedName>
</protein>
<dbReference type="Proteomes" id="UP000291124">
    <property type="component" value="Chromosome"/>
</dbReference>
<dbReference type="KEGG" id="fnk:E1750_05135"/>
<dbReference type="EMBL" id="CP037933">
    <property type="protein sequence ID" value="QBN18214.1"/>
    <property type="molecule type" value="Genomic_DNA"/>
</dbReference>
<dbReference type="InterPro" id="IPR009839">
    <property type="entry name" value="SseB_N"/>
</dbReference>
<evidence type="ECO:0000259" key="1">
    <source>
        <dbReference type="Pfam" id="PF07179"/>
    </source>
</evidence>
<gene>
    <name evidence="2" type="ORF">E1750_05135</name>
</gene>
<dbReference type="RefSeq" id="WP_133275742.1">
    <property type="nucleotide sequence ID" value="NZ_CP037933.1"/>
</dbReference>
<organism evidence="2 3">
    <name type="scientific">Flavobacterium nackdongense</name>
    <dbReference type="NCBI Taxonomy" id="2547394"/>
    <lineage>
        <taxon>Bacteria</taxon>
        <taxon>Pseudomonadati</taxon>
        <taxon>Bacteroidota</taxon>
        <taxon>Flavobacteriia</taxon>
        <taxon>Flavobacteriales</taxon>
        <taxon>Flavobacteriaceae</taxon>
        <taxon>Flavobacterium</taxon>
    </lineage>
</organism>
<feature type="domain" description="SseB protein N-terminal" evidence="1">
    <location>
        <begin position="22"/>
        <end position="133"/>
    </location>
</feature>
<accession>A0A4P6YBR2</accession>
<reference evidence="3" key="1">
    <citation type="submission" date="2019-03" db="EMBL/GenBank/DDBJ databases">
        <title>Flavobacterium sp.</title>
        <authorList>
            <person name="Kim H."/>
        </authorList>
    </citation>
    <scope>NUCLEOTIDE SEQUENCE [LARGE SCALE GENOMIC DNA]</scope>
    <source>
        <strain evidence="3">GS13</strain>
    </source>
</reference>
<evidence type="ECO:0000313" key="2">
    <source>
        <dbReference type="EMBL" id="QBN18214.1"/>
    </source>
</evidence>
<dbReference type="Pfam" id="PF07179">
    <property type="entry name" value="SseB"/>
    <property type="match status" value="1"/>
</dbReference>
<name>A0A4P6YBR2_9FLAO</name>
<dbReference type="AlphaFoldDB" id="A0A4P6YBR2"/>
<sequence>MSSDIESNTLENYRLLSLIDNWLETGNSGNSYENVVLELLNGNSHLFIEAVKSVGIEEGNSIGGKDSKLTFGIYEIENKKYLGAFTDLKLLEDWLKKTSRYVKLESKTLFKMADEIDVDGIVINTSYRNMFVVLRNKK</sequence>
<keyword evidence="3" id="KW-1185">Reference proteome</keyword>